<evidence type="ECO:0000256" key="4">
    <source>
        <dbReference type="RuleBase" id="RU000383"/>
    </source>
</evidence>
<dbReference type="FunFam" id="1.10.472.10:FF:000142">
    <property type="entry name" value="Cyclin, N-terminal domain containing protein"/>
    <property type="match status" value="1"/>
</dbReference>
<feature type="domain" description="Cyclin C-terminal" evidence="6">
    <location>
        <begin position="206"/>
        <end position="322"/>
    </location>
</feature>
<evidence type="ECO:0000256" key="1">
    <source>
        <dbReference type="ARBA" id="ARBA00022618"/>
    </source>
</evidence>
<dbReference type="RefSeq" id="XP_001327964.1">
    <property type="nucleotide sequence ID" value="XM_001327929.1"/>
</dbReference>
<dbReference type="Pfam" id="PF02984">
    <property type="entry name" value="Cyclin_C"/>
    <property type="match status" value="1"/>
</dbReference>
<dbReference type="GO" id="GO:0005737">
    <property type="term" value="C:cytoplasm"/>
    <property type="evidence" value="ECO:0000318"/>
    <property type="project" value="GO_Central"/>
</dbReference>
<dbReference type="GO" id="GO:0005634">
    <property type="term" value="C:nucleus"/>
    <property type="evidence" value="ECO:0000318"/>
    <property type="project" value="GO_Central"/>
</dbReference>
<dbReference type="InterPro" id="IPR039361">
    <property type="entry name" value="Cyclin"/>
</dbReference>
<organism evidence="7 8">
    <name type="scientific">Trichomonas vaginalis (strain ATCC PRA-98 / G3)</name>
    <dbReference type="NCBI Taxonomy" id="412133"/>
    <lineage>
        <taxon>Eukaryota</taxon>
        <taxon>Metamonada</taxon>
        <taxon>Parabasalia</taxon>
        <taxon>Trichomonadida</taxon>
        <taxon>Trichomonadidae</taxon>
        <taxon>Trichomonas</taxon>
    </lineage>
</organism>
<keyword evidence="8" id="KW-1185">Reference proteome</keyword>
<dbReference type="InterPro" id="IPR013763">
    <property type="entry name" value="Cyclin-like_dom"/>
</dbReference>
<dbReference type="InParanoid" id="A2DV14"/>
<dbReference type="Proteomes" id="UP000001542">
    <property type="component" value="Unassembled WGS sequence"/>
</dbReference>
<evidence type="ECO:0000256" key="3">
    <source>
        <dbReference type="ARBA" id="ARBA00023306"/>
    </source>
</evidence>
<reference evidence="7" key="1">
    <citation type="submission" date="2006-10" db="EMBL/GenBank/DDBJ databases">
        <authorList>
            <person name="Amadeo P."/>
            <person name="Zhao Q."/>
            <person name="Wortman J."/>
            <person name="Fraser-Liggett C."/>
            <person name="Carlton J."/>
        </authorList>
    </citation>
    <scope>NUCLEOTIDE SEQUENCE</scope>
    <source>
        <strain evidence="7">G3</strain>
    </source>
</reference>
<dbReference type="SMART" id="SM01332">
    <property type="entry name" value="Cyclin_C"/>
    <property type="match status" value="1"/>
</dbReference>
<dbReference type="VEuPathDB" id="TrichDB:TVAGG3_0940550"/>
<feature type="domain" description="Cyclin-like" evidence="5">
    <location>
        <begin position="210"/>
        <end position="291"/>
    </location>
</feature>
<dbReference type="SUPFAM" id="SSF47954">
    <property type="entry name" value="Cyclin-like"/>
    <property type="match status" value="2"/>
</dbReference>
<dbReference type="InterPro" id="IPR006671">
    <property type="entry name" value="Cyclin_N"/>
</dbReference>
<evidence type="ECO:0000259" key="6">
    <source>
        <dbReference type="SMART" id="SM01332"/>
    </source>
</evidence>
<dbReference type="OrthoDB" id="5590282at2759"/>
<comment type="similarity">
    <text evidence="4">Belongs to the cyclin family.</text>
</comment>
<dbReference type="GO" id="GO:0016538">
    <property type="term" value="F:cyclin-dependent protein serine/threonine kinase regulator activity"/>
    <property type="evidence" value="ECO:0000318"/>
    <property type="project" value="GO_Central"/>
</dbReference>
<dbReference type="GO" id="GO:0000082">
    <property type="term" value="P:G1/S transition of mitotic cell cycle"/>
    <property type="evidence" value="ECO:0000318"/>
    <property type="project" value="GO_Central"/>
</dbReference>
<dbReference type="eggNOG" id="KOG0653">
    <property type="taxonomic scope" value="Eukaryota"/>
</dbReference>
<evidence type="ECO:0000313" key="8">
    <source>
        <dbReference type="Proteomes" id="UP000001542"/>
    </source>
</evidence>
<name>A2DV14_TRIV3</name>
<dbReference type="InterPro" id="IPR004367">
    <property type="entry name" value="Cyclin_C-dom"/>
</dbReference>
<dbReference type="GO" id="GO:0000307">
    <property type="term" value="C:cyclin-dependent protein kinase holoenzyme complex"/>
    <property type="evidence" value="ECO:0000318"/>
    <property type="project" value="GO_Central"/>
</dbReference>
<feature type="domain" description="Cyclin-like" evidence="5">
    <location>
        <begin position="113"/>
        <end position="197"/>
    </location>
</feature>
<gene>
    <name evidence="7" type="ORF">TVAG_187920</name>
</gene>
<dbReference type="AlphaFoldDB" id="A2DV14"/>
<dbReference type="KEGG" id="tva:4773748"/>
<proteinExistence type="inferred from homology"/>
<dbReference type="InterPro" id="IPR036915">
    <property type="entry name" value="Cyclin-like_sf"/>
</dbReference>
<keyword evidence="3" id="KW-0131">Cell cycle</keyword>
<dbReference type="SMR" id="A2DV14"/>
<dbReference type="VEuPathDB" id="TrichDB:TVAG_187920"/>
<accession>A2DV14</accession>
<dbReference type="PANTHER" id="PTHR10177">
    <property type="entry name" value="CYCLINS"/>
    <property type="match status" value="1"/>
</dbReference>
<evidence type="ECO:0000259" key="5">
    <source>
        <dbReference type="SMART" id="SM00385"/>
    </source>
</evidence>
<sequence>MSRPARQPLGVRRNSIAEYSAVKPRRHANQEASVKPSILRSTSQALIDDNDDYSGEFDFRFMTCQIGDPSDALDVCPYQHIIYKTLREKEKSRSTIKFNQNEITFRDRNIMIDKMILIHYKLGLTTNTIYRFIGLFDQVLTSIQVPKNKLMLYACATFLISSKIEDIFPAQSDDLVCLTKNRFSKEELFAAEIEVSNATKYGTIFGTGLFFLTIFQRIEDEEQDFLLYSRYILELCQTSEFFFGKNFSLMAAAAIYTSRIAWHQEPWTPRLEGYTRYSEPVLSECLKEIKNMLSQQSRQESKFIQKKYSSDLFHKVAQIYSLP</sequence>
<evidence type="ECO:0000313" key="7">
    <source>
        <dbReference type="EMBL" id="EAY15741.1"/>
    </source>
</evidence>
<evidence type="ECO:0000256" key="2">
    <source>
        <dbReference type="ARBA" id="ARBA00023127"/>
    </source>
</evidence>
<dbReference type="Gene3D" id="1.10.472.10">
    <property type="entry name" value="Cyclin-like"/>
    <property type="match status" value="2"/>
</dbReference>
<dbReference type="EMBL" id="DS113251">
    <property type="protein sequence ID" value="EAY15741.1"/>
    <property type="molecule type" value="Genomic_DNA"/>
</dbReference>
<dbReference type="PIRSF" id="PIRSF001771">
    <property type="entry name" value="Cyclin_A_B_D_E"/>
    <property type="match status" value="1"/>
</dbReference>
<dbReference type="GO" id="GO:0051301">
    <property type="term" value="P:cell division"/>
    <property type="evidence" value="ECO:0007669"/>
    <property type="project" value="UniProtKB-KW"/>
</dbReference>
<dbReference type="Pfam" id="PF00134">
    <property type="entry name" value="Cyclin_N"/>
    <property type="match status" value="1"/>
</dbReference>
<dbReference type="SMART" id="SM00385">
    <property type="entry name" value="CYCLIN"/>
    <property type="match status" value="2"/>
</dbReference>
<protein>
    <submittedName>
        <fullName evidence="7">Cyclin, N-terminal domain containing protein</fullName>
    </submittedName>
</protein>
<dbReference type="STRING" id="5722.A2DV14"/>
<keyword evidence="2 4" id="KW-0195">Cyclin</keyword>
<keyword evidence="1" id="KW-0132">Cell division</keyword>
<dbReference type="InterPro" id="IPR046965">
    <property type="entry name" value="Cyclin_A/B-like"/>
</dbReference>
<reference evidence="7" key="2">
    <citation type="journal article" date="2007" name="Science">
        <title>Draft genome sequence of the sexually transmitted pathogen Trichomonas vaginalis.</title>
        <authorList>
            <person name="Carlton J.M."/>
            <person name="Hirt R.P."/>
            <person name="Silva J.C."/>
            <person name="Delcher A.L."/>
            <person name="Schatz M."/>
            <person name="Zhao Q."/>
            <person name="Wortman J.R."/>
            <person name="Bidwell S.L."/>
            <person name="Alsmark U.C.M."/>
            <person name="Besteiro S."/>
            <person name="Sicheritz-Ponten T."/>
            <person name="Noel C.J."/>
            <person name="Dacks J.B."/>
            <person name="Foster P.G."/>
            <person name="Simillion C."/>
            <person name="Van de Peer Y."/>
            <person name="Miranda-Saavedra D."/>
            <person name="Barton G.J."/>
            <person name="Westrop G.D."/>
            <person name="Mueller S."/>
            <person name="Dessi D."/>
            <person name="Fiori P.L."/>
            <person name="Ren Q."/>
            <person name="Paulsen I."/>
            <person name="Zhang H."/>
            <person name="Bastida-Corcuera F.D."/>
            <person name="Simoes-Barbosa A."/>
            <person name="Brown M.T."/>
            <person name="Hayes R.D."/>
            <person name="Mukherjee M."/>
            <person name="Okumura C.Y."/>
            <person name="Schneider R."/>
            <person name="Smith A.J."/>
            <person name="Vanacova S."/>
            <person name="Villalvazo M."/>
            <person name="Haas B.J."/>
            <person name="Pertea M."/>
            <person name="Feldblyum T.V."/>
            <person name="Utterback T.R."/>
            <person name="Shu C.L."/>
            <person name="Osoegawa K."/>
            <person name="de Jong P.J."/>
            <person name="Hrdy I."/>
            <person name="Horvathova L."/>
            <person name="Zubacova Z."/>
            <person name="Dolezal P."/>
            <person name="Malik S.B."/>
            <person name="Logsdon J.M. Jr."/>
            <person name="Henze K."/>
            <person name="Gupta A."/>
            <person name="Wang C.C."/>
            <person name="Dunne R.L."/>
            <person name="Upcroft J.A."/>
            <person name="Upcroft P."/>
            <person name="White O."/>
            <person name="Salzberg S.L."/>
            <person name="Tang P."/>
            <person name="Chiu C.-H."/>
            <person name="Lee Y.-S."/>
            <person name="Embley T.M."/>
            <person name="Coombs G.H."/>
            <person name="Mottram J.C."/>
            <person name="Tachezy J."/>
            <person name="Fraser-Liggett C.M."/>
            <person name="Johnson P.J."/>
        </authorList>
    </citation>
    <scope>NUCLEOTIDE SEQUENCE [LARGE SCALE GENOMIC DNA]</scope>
    <source>
        <strain evidence="7">G3</strain>
    </source>
</reference>